<evidence type="ECO:0000313" key="2">
    <source>
        <dbReference type="Proteomes" id="UP000011718"/>
    </source>
</evidence>
<evidence type="ECO:0000313" key="1">
    <source>
        <dbReference type="EMBL" id="AGF96863.1"/>
    </source>
</evidence>
<protein>
    <submittedName>
        <fullName evidence="1">Uncharacterized protein</fullName>
    </submittedName>
</protein>
<sequence>MCSDMPYQPLLFETLLASSRTQAISPKARRYISPFITVQISIFSPLFYSEFLYFSVHGPAHG</sequence>
<name>M1Q9J8_METMZ</name>
<dbReference type="EMBL" id="CP004144">
    <property type="protein sequence ID" value="AGF96863.1"/>
    <property type="molecule type" value="Genomic_DNA"/>
</dbReference>
<accession>M1Q9J8</accession>
<dbReference type="BioCyc" id="MMAZ1236903:G139K-1429-MONOMER"/>
<dbReference type="KEGG" id="mmaz:MmTuc01_1494"/>
<dbReference type="AlphaFoldDB" id="M1Q9J8"/>
<dbReference type="Proteomes" id="UP000011718">
    <property type="component" value="Chromosome"/>
</dbReference>
<dbReference type="HOGENOM" id="CLU_2893271_0_0_2"/>
<gene>
    <name evidence="1" type="ORF">MmTuc01_1494</name>
</gene>
<reference evidence="1 2" key="1">
    <citation type="journal article" date="2013" name="Genome Announc.">
        <title>Complete Genome of a Methanosarcina mazei Strain Isolated from Sediment Samples from an Amazonian Flooded Area.</title>
        <authorList>
            <person name="Assis das Gracas D."/>
            <person name="Thiago Juca Ramos R."/>
            <person name="Vieira Araujo A.C."/>
            <person name="Zahlouth R."/>
            <person name="Ribeiro Carneiro A."/>
            <person name="Souza Lopes T."/>
            <person name="Azevedo Barauna R."/>
            <person name="Azevedo V."/>
            <person name="Cruz Schneider M.P."/>
            <person name="Pellizari V.H."/>
            <person name="Silva A."/>
        </authorList>
    </citation>
    <scope>NUCLEOTIDE SEQUENCE [LARGE SCALE GENOMIC DNA]</scope>
    <source>
        <strain evidence="1 2">Tuc01</strain>
    </source>
</reference>
<organism evidence="1 2">
    <name type="scientific">Methanosarcina mazei Tuc01</name>
    <dbReference type="NCBI Taxonomy" id="1236903"/>
    <lineage>
        <taxon>Archaea</taxon>
        <taxon>Methanobacteriati</taxon>
        <taxon>Methanobacteriota</taxon>
        <taxon>Stenosarchaea group</taxon>
        <taxon>Methanomicrobia</taxon>
        <taxon>Methanosarcinales</taxon>
        <taxon>Methanosarcinaceae</taxon>
        <taxon>Methanosarcina</taxon>
    </lineage>
</organism>
<proteinExistence type="predicted"/>